<dbReference type="Pfam" id="PF01979">
    <property type="entry name" value="Amidohydro_1"/>
    <property type="match status" value="1"/>
</dbReference>
<dbReference type="InterPro" id="IPR032466">
    <property type="entry name" value="Metal_Hydrolase"/>
</dbReference>
<feature type="domain" description="Amidohydrolase-related" evidence="9">
    <location>
        <begin position="61"/>
        <end position="419"/>
    </location>
</feature>
<dbReference type="InterPro" id="IPR014311">
    <property type="entry name" value="Guanine_deaminase"/>
</dbReference>
<comment type="cofactor">
    <cofactor evidence="8">
        <name>Zn(2+)</name>
        <dbReference type="ChEBI" id="CHEBI:29105"/>
    </cofactor>
    <text evidence="8">Binds 1 zinc ion per subunit.</text>
</comment>
<evidence type="ECO:0000256" key="7">
    <source>
        <dbReference type="NCBIfam" id="TIGR02967"/>
    </source>
</evidence>
<protein>
    <recommendedName>
        <fullName evidence="3 7">Guanine deaminase</fullName>
        <shortName evidence="8">Guanase</shortName>
        <ecNumber evidence="3 7">3.5.4.3</ecNumber>
    </recommendedName>
    <alternativeName>
        <fullName evidence="8">Guanine aminohydrolase</fullName>
    </alternativeName>
</protein>
<sequence length="424" mass="47329">MENQDSFVLHGNLIYTPDRNKFISLKDGYMVVEKGTITSVSAEKPAMADNLPVKDCQGKLIMPGFADMHLHAPQYIQIGMGMDYKLLDWLDGYTFQEEPKFADPNYARKIYPRFVDEMTACGTTSSAIFATIHSESTDILCDILAQKGVRAYVGKVNMDTNSAPALTEETAKSLQDTEAFIEKWQNHPLVRPIITPRFVPSVTADMMTGLGKLAEKYQVPVQSHLSENPGEIELVKKLFPQDQYYMSVYDRFGLFGQTPTLMAHCIHLSDAEIAIMADKGVYAVHCPASNLNLASGLMPMRKMLNAGVKVVLGSDIGAGHTLYMPHEIVRAIEVSKIRSIENPEETPLKLSEAFYLATKAGGEFFGQTGSFEIGWSADFLITDVPEYQQERSVDEQLQNFIYHGTAQDIQEVYVQGRPVKNTRK</sequence>
<dbReference type="EMBL" id="SVBY01000051">
    <property type="protein sequence ID" value="MBE6093024.1"/>
    <property type="molecule type" value="Genomic_DNA"/>
</dbReference>
<keyword evidence="4 8" id="KW-0479">Metal-binding</keyword>
<evidence type="ECO:0000313" key="10">
    <source>
        <dbReference type="EMBL" id="MBE6093024.1"/>
    </source>
</evidence>
<comment type="catalytic activity">
    <reaction evidence="8">
        <text>guanine + H2O + H(+) = xanthine + NH4(+)</text>
        <dbReference type="Rhea" id="RHEA:14665"/>
        <dbReference type="ChEBI" id="CHEBI:15377"/>
        <dbReference type="ChEBI" id="CHEBI:15378"/>
        <dbReference type="ChEBI" id="CHEBI:16235"/>
        <dbReference type="ChEBI" id="CHEBI:17712"/>
        <dbReference type="ChEBI" id="CHEBI:28938"/>
        <dbReference type="EC" id="3.5.4.3"/>
    </reaction>
</comment>
<dbReference type="EC" id="3.5.4.3" evidence="3 7"/>
<name>A0A927ZXY4_SELRU</name>
<dbReference type="InterPro" id="IPR006680">
    <property type="entry name" value="Amidohydro-rel"/>
</dbReference>
<dbReference type="NCBIfam" id="TIGR02967">
    <property type="entry name" value="guan_deamin"/>
    <property type="match status" value="1"/>
</dbReference>
<evidence type="ECO:0000256" key="2">
    <source>
        <dbReference type="ARBA" id="ARBA00006745"/>
    </source>
</evidence>
<dbReference type="SUPFAM" id="SSF51556">
    <property type="entry name" value="Metallo-dependent hydrolases"/>
    <property type="match status" value="1"/>
</dbReference>
<dbReference type="InterPro" id="IPR051607">
    <property type="entry name" value="Metallo-dep_hydrolases"/>
</dbReference>
<dbReference type="GO" id="GO:0005829">
    <property type="term" value="C:cytosol"/>
    <property type="evidence" value="ECO:0007669"/>
    <property type="project" value="TreeGrafter"/>
</dbReference>
<evidence type="ECO:0000259" key="9">
    <source>
        <dbReference type="Pfam" id="PF01979"/>
    </source>
</evidence>
<reference evidence="10" key="1">
    <citation type="submission" date="2019-04" db="EMBL/GenBank/DDBJ databases">
        <title>Evolution of Biomass-Degrading Anaerobic Consortia Revealed by Metagenomics.</title>
        <authorList>
            <person name="Peng X."/>
        </authorList>
    </citation>
    <scope>NUCLEOTIDE SEQUENCE</scope>
    <source>
        <strain evidence="10">SIG240</strain>
    </source>
</reference>
<dbReference type="PANTHER" id="PTHR11271:SF6">
    <property type="entry name" value="GUANINE DEAMINASE"/>
    <property type="match status" value="1"/>
</dbReference>
<evidence type="ECO:0000256" key="6">
    <source>
        <dbReference type="ARBA" id="ARBA00022833"/>
    </source>
</evidence>
<organism evidence="10 11">
    <name type="scientific">Selenomonas ruminantium</name>
    <dbReference type="NCBI Taxonomy" id="971"/>
    <lineage>
        <taxon>Bacteria</taxon>
        <taxon>Bacillati</taxon>
        <taxon>Bacillota</taxon>
        <taxon>Negativicutes</taxon>
        <taxon>Selenomonadales</taxon>
        <taxon>Selenomonadaceae</taxon>
        <taxon>Selenomonas</taxon>
    </lineage>
</organism>
<comment type="similarity">
    <text evidence="2 8">Belongs to the metallo-dependent hydrolases superfamily. ATZ/TRZ family.</text>
</comment>
<dbReference type="GO" id="GO:0006147">
    <property type="term" value="P:guanine catabolic process"/>
    <property type="evidence" value="ECO:0007669"/>
    <property type="project" value="UniProtKB-UniRule"/>
</dbReference>
<keyword evidence="6 8" id="KW-0862">Zinc</keyword>
<dbReference type="Proteomes" id="UP000761380">
    <property type="component" value="Unassembled WGS sequence"/>
</dbReference>
<accession>A0A927ZXY4</accession>
<dbReference type="Gene3D" id="3.20.20.140">
    <property type="entry name" value="Metal-dependent hydrolases"/>
    <property type="match status" value="1"/>
</dbReference>
<comment type="caution">
    <text evidence="10">The sequence shown here is derived from an EMBL/GenBank/DDBJ whole genome shotgun (WGS) entry which is preliminary data.</text>
</comment>
<keyword evidence="5 8" id="KW-0378">Hydrolase</keyword>
<evidence type="ECO:0000256" key="5">
    <source>
        <dbReference type="ARBA" id="ARBA00022801"/>
    </source>
</evidence>
<dbReference type="GO" id="GO:0008892">
    <property type="term" value="F:guanine deaminase activity"/>
    <property type="evidence" value="ECO:0007669"/>
    <property type="project" value="UniProtKB-UniRule"/>
</dbReference>
<dbReference type="PANTHER" id="PTHR11271">
    <property type="entry name" value="GUANINE DEAMINASE"/>
    <property type="match status" value="1"/>
</dbReference>
<comment type="pathway">
    <text evidence="1 8">Purine metabolism; guanine degradation; xanthine from guanine: step 1/1.</text>
</comment>
<evidence type="ECO:0000256" key="4">
    <source>
        <dbReference type="ARBA" id="ARBA00022723"/>
    </source>
</evidence>
<gene>
    <name evidence="10" type="primary">guaD</name>
    <name evidence="10" type="ORF">E7201_07660</name>
</gene>
<dbReference type="GO" id="GO:0008270">
    <property type="term" value="F:zinc ion binding"/>
    <property type="evidence" value="ECO:0007669"/>
    <property type="project" value="UniProtKB-UniRule"/>
</dbReference>
<proteinExistence type="inferred from homology"/>
<dbReference type="AlphaFoldDB" id="A0A927ZXY4"/>
<dbReference type="Gene3D" id="2.30.40.10">
    <property type="entry name" value="Urease, subunit C, domain 1"/>
    <property type="match status" value="1"/>
</dbReference>
<evidence type="ECO:0000256" key="3">
    <source>
        <dbReference type="ARBA" id="ARBA00012781"/>
    </source>
</evidence>
<dbReference type="SUPFAM" id="SSF51338">
    <property type="entry name" value="Composite domain of metallo-dependent hydrolases"/>
    <property type="match status" value="1"/>
</dbReference>
<evidence type="ECO:0000256" key="1">
    <source>
        <dbReference type="ARBA" id="ARBA00004984"/>
    </source>
</evidence>
<evidence type="ECO:0000256" key="8">
    <source>
        <dbReference type="RuleBase" id="RU366009"/>
    </source>
</evidence>
<comment type="function">
    <text evidence="8">Catalyzes the hydrolytic deamination of guanine, producing xanthine and ammonia.</text>
</comment>
<evidence type="ECO:0000313" key="11">
    <source>
        <dbReference type="Proteomes" id="UP000761380"/>
    </source>
</evidence>
<dbReference type="InterPro" id="IPR011059">
    <property type="entry name" value="Metal-dep_hydrolase_composite"/>
</dbReference>